<protein>
    <submittedName>
        <fullName evidence="1">Uncharacterized protein</fullName>
    </submittedName>
</protein>
<reference evidence="1 2" key="1">
    <citation type="submission" date="2024-02" db="EMBL/GenBank/DDBJ databases">
        <title>High-quality chromosome-scale genome assembly of Pensacola bahiagrass (Paspalum notatum Flugge var. saurae).</title>
        <authorList>
            <person name="Vega J.M."/>
            <person name="Podio M."/>
            <person name="Orjuela J."/>
            <person name="Siena L.A."/>
            <person name="Pessino S.C."/>
            <person name="Combes M.C."/>
            <person name="Mariac C."/>
            <person name="Albertini E."/>
            <person name="Pupilli F."/>
            <person name="Ortiz J.P.A."/>
            <person name="Leblanc O."/>
        </authorList>
    </citation>
    <scope>NUCLEOTIDE SEQUENCE [LARGE SCALE GENOMIC DNA]</scope>
    <source>
        <strain evidence="1">R1</strain>
        <tissue evidence="1">Leaf</tissue>
    </source>
</reference>
<accession>A0AAQ3PSX5</accession>
<organism evidence="1 2">
    <name type="scientific">Paspalum notatum var. saurae</name>
    <dbReference type="NCBI Taxonomy" id="547442"/>
    <lineage>
        <taxon>Eukaryota</taxon>
        <taxon>Viridiplantae</taxon>
        <taxon>Streptophyta</taxon>
        <taxon>Embryophyta</taxon>
        <taxon>Tracheophyta</taxon>
        <taxon>Spermatophyta</taxon>
        <taxon>Magnoliopsida</taxon>
        <taxon>Liliopsida</taxon>
        <taxon>Poales</taxon>
        <taxon>Poaceae</taxon>
        <taxon>PACMAD clade</taxon>
        <taxon>Panicoideae</taxon>
        <taxon>Andropogonodae</taxon>
        <taxon>Paspaleae</taxon>
        <taxon>Paspalinae</taxon>
        <taxon>Paspalum</taxon>
    </lineage>
</organism>
<evidence type="ECO:0000313" key="2">
    <source>
        <dbReference type="Proteomes" id="UP001341281"/>
    </source>
</evidence>
<gene>
    <name evidence="1" type="ORF">U9M48_005760</name>
</gene>
<dbReference type="Proteomes" id="UP001341281">
    <property type="component" value="Chromosome 02"/>
</dbReference>
<dbReference type="EMBL" id="CP144746">
    <property type="protein sequence ID" value="WVZ55044.1"/>
    <property type="molecule type" value="Genomic_DNA"/>
</dbReference>
<proteinExistence type="predicted"/>
<name>A0AAQ3PSX5_PASNO</name>
<keyword evidence="2" id="KW-1185">Reference proteome</keyword>
<sequence length="123" mass="13801">MSPVPQRPALEKLLPRPVPAAVTLDPCVMCCRALYKFQLVGSSGIAQTMWIANCHLHHLRLDLAIARWLMLPGIPSKLANTLGGFYDTYLGQGFCRESIDIAHEFQCDLEQYLGYRNNARAQI</sequence>
<dbReference type="AlphaFoldDB" id="A0AAQ3PSX5"/>
<evidence type="ECO:0000313" key="1">
    <source>
        <dbReference type="EMBL" id="WVZ55044.1"/>
    </source>
</evidence>